<name>A0A8D0HE79_SPHPU</name>
<sequence length="69" mass="7962">SRQLESETGTTEEHSLNKEARKWATRVAREHKNIIHNQRALEGLECHGPVVSEQNRAEIEQKIDEARES</sequence>
<evidence type="ECO:0000313" key="1">
    <source>
        <dbReference type="Ensembl" id="ENSSPUP00000022426.1"/>
    </source>
</evidence>
<accession>A0A8D0HE79</accession>
<evidence type="ECO:0000313" key="2">
    <source>
        <dbReference type="Proteomes" id="UP000694392"/>
    </source>
</evidence>
<dbReference type="AlphaFoldDB" id="A0A8D0HE79"/>
<protein>
    <submittedName>
        <fullName evidence="1">Uncharacterized protein</fullName>
    </submittedName>
</protein>
<keyword evidence="2" id="KW-1185">Reference proteome</keyword>
<reference evidence="1" key="1">
    <citation type="submission" date="2025-08" db="UniProtKB">
        <authorList>
            <consortium name="Ensembl"/>
        </authorList>
    </citation>
    <scope>IDENTIFICATION</scope>
</reference>
<proteinExistence type="predicted"/>
<reference evidence="1" key="2">
    <citation type="submission" date="2025-09" db="UniProtKB">
        <authorList>
            <consortium name="Ensembl"/>
        </authorList>
    </citation>
    <scope>IDENTIFICATION</scope>
</reference>
<dbReference type="Ensembl" id="ENSSPUT00000023907.1">
    <property type="protein sequence ID" value="ENSSPUP00000022426.1"/>
    <property type="gene ID" value="ENSSPUG00000017224.1"/>
</dbReference>
<organism evidence="1 2">
    <name type="scientific">Sphenodon punctatus</name>
    <name type="common">Tuatara</name>
    <name type="synonym">Hatteria punctata</name>
    <dbReference type="NCBI Taxonomy" id="8508"/>
    <lineage>
        <taxon>Eukaryota</taxon>
        <taxon>Metazoa</taxon>
        <taxon>Chordata</taxon>
        <taxon>Craniata</taxon>
        <taxon>Vertebrata</taxon>
        <taxon>Euteleostomi</taxon>
        <taxon>Lepidosauria</taxon>
        <taxon>Sphenodontia</taxon>
        <taxon>Sphenodontidae</taxon>
        <taxon>Sphenodon</taxon>
    </lineage>
</organism>
<dbReference type="Proteomes" id="UP000694392">
    <property type="component" value="Unplaced"/>
</dbReference>
<dbReference type="GeneTree" id="ENSGT00510000046732"/>